<accession>A0ABX2IY12</accession>
<dbReference type="InterPro" id="IPR025187">
    <property type="entry name" value="DUF4112"/>
</dbReference>
<keyword evidence="2" id="KW-1185">Reference proteome</keyword>
<dbReference type="PANTHER" id="PTHR35519">
    <property type="entry name" value="MEMBRANE PROTEINS"/>
    <property type="match status" value="1"/>
</dbReference>
<dbReference type="Proteomes" id="UP000777935">
    <property type="component" value="Unassembled WGS sequence"/>
</dbReference>
<protein>
    <submittedName>
        <fullName evidence="1">DUF4112 domain-containing protein</fullName>
    </submittedName>
</protein>
<evidence type="ECO:0000313" key="2">
    <source>
        <dbReference type="Proteomes" id="UP000777935"/>
    </source>
</evidence>
<evidence type="ECO:0000313" key="1">
    <source>
        <dbReference type="EMBL" id="NSX55449.1"/>
    </source>
</evidence>
<sequence>MSEKEIKKLERLAKVMDDIVRVPGTNIRIGLDSLTGFVPVIGDFAGLIPAIYIVSKSRKLGVSNHATGRMVFNSLIDFAIGSVPLIGDIFDIGWNANLRNVAILRNELERKKLQSAERDGLIEAVLD</sequence>
<name>A0ABX2IY12_9RHOB</name>
<comment type="caution">
    <text evidence="1">The sequence shown here is derived from an EMBL/GenBank/DDBJ whole genome shotgun (WGS) entry which is preliminary data.</text>
</comment>
<dbReference type="PANTHER" id="PTHR35519:SF2">
    <property type="entry name" value="PH DOMAIN PROTEIN"/>
    <property type="match status" value="1"/>
</dbReference>
<reference evidence="1 2" key="1">
    <citation type="submission" date="2020-06" db="EMBL/GenBank/DDBJ databases">
        <title>Sulfitobacter algicola sp. nov., isolated from green algae.</title>
        <authorList>
            <person name="Wang C."/>
        </authorList>
    </citation>
    <scope>NUCLEOTIDE SEQUENCE [LARGE SCALE GENOMIC DNA]</scope>
    <source>
        <strain evidence="1 2">1151</strain>
    </source>
</reference>
<dbReference type="EMBL" id="JABUFE010000006">
    <property type="protein sequence ID" value="NSX55449.1"/>
    <property type="molecule type" value="Genomic_DNA"/>
</dbReference>
<dbReference type="Pfam" id="PF13430">
    <property type="entry name" value="DUF4112"/>
    <property type="match status" value="1"/>
</dbReference>
<dbReference type="RefSeq" id="WP_174138475.1">
    <property type="nucleotide sequence ID" value="NZ_JABUFE010000006.1"/>
</dbReference>
<gene>
    <name evidence="1" type="ORF">HRQ87_11600</name>
</gene>
<proteinExistence type="predicted"/>
<organism evidence="1 2">
    <name type="scientific">Parasulfitobacter algicola</name>
    <dbReference type="NCBI Taxonomy" id="2614809"/>
    <lineage>
        <taxon>Bacteria</taxon>
        <taxon>Pseudomonadati</taxon>
        <taxon>Pseudomonadota</taxon>
        <taxon>Alphaproteobacteria</taxon>
        <taxon>Rhodobacterales</taxon>
        <taxon>Roseobacteraceae</taxon>
        <taxon>Parasulfitobacter</taxon>
    </lineage>
</organism>